<dbReference type="RefSeq" id="WP_155325769.1">
    <property type="nucleotide sequence ID" value="NZ_AP021876.1"/>
</dbReference>
<keyword evidence="3" id="KW-0067">ATP-binding</keyword>
<dbReference type="GO" id="GO:0017111">
    <property type="term" value="F:ribonucleoside triphosphate phosphatase activity"/>
    <property type="evidence" value="ECO:0007669"/>
    <property type="project" value="InterPro"/>
</dbReference>
<organism evidence="4 5">
    <name type="scientific">Desulfosarcina ovata subsp. sediminis</name>
    <dbReference type="NCBI Taxonomy" id="885957"/>
    <lineage>
        <taxon>Bacteria</taxon>
        <taxon>Pseudomonadati</taxon>
        <taxon>Thermodesulfobacteriota</taxon>
        <taxon>Desulfobacteria</taxon>
        <taxon>Desulfobacterales</taxon>
        <taxon>Desulfosarcinaceae</taxon>
        <taxon>Desulfosarcina</taxon>
    </lineage>
</organism>
<dbReference type="InterPro" id="IPR004948">
    <property type="entry name" value="Nuc-triphosphatase_THEP1"/>
</dbReference>
<dbReference type="PANTHER" id="PTHR43146">
    <property type="entry name" value="CANCER-RELATED NUCLEOSIDE-TRIPHOSPHATASE"/>
    <property type="match status" value="1"/>
</dbReference>
<dbReference type="Proteomes" id="UP000425960">
    <property type="component" value="Chromosome"/>
</dbReference>
<dbReference type="GO" id="GO:0005524">
    <property type="term" value="F:ATP binding"/>
    <property type="evidence" value="ECO:0007669"/>
    <property type="project" value="UniProtKB-KW"/>
</dbReference>
<dbReference type="AlphaFoldDB" id="A0A5K8A1X1"/>
<evidence type="ECO:0000256" key="2">
    <source>
        <dbReference type="ARBA" id="ARBA00022801"/>
    </source>
</evidence>
<evidence type="ECO:0000256" key="1">
    <source>
        <dbReference type="ARBA" id="ARBA00022741"/>
    </source>
</evidence>
<dbReference type="SUPFAM" id="SSF52540">
    <property type="entry name" value="P-loop containing nucleoside triphosphate hydrolases"/>
    <property type="match status" value="1"/>
</dbReference>
<sequence>MAEKKAGLLEEIETRMEEKKTTPPTIVLVTSPQHTGKSTLIARYVELCRRHQIAVAGILAEGLWENNRRSGFNLVDLSSGIRVPLAFRRAEKSRAKIAFEFYAQGMHAGKRALDTDRCATAALIVVDEVGKLEVMGQGWATCLPALIELPAKTHIWAVRSTLVEPVAERWGFTPRAVVDARAPDALNDLIDACGLFRG</sequence>
<dbReference type="PANTHER" id="PTHR43146:SF1">
    <property type="entry name" value="CANCER-RELATED NUCLEOSIDE-TRIPHOSPHATASE"/>
    <property type="match status" value="1"/>
</dbReference>
<dbReference type="Pfam" id="PF03266">
    <property type="entry name" value="NTPase_1"/>
    <property type="match status" value="1"/>
</dbReference>
<reference evidence="4 5" key="1">
    <citation type="submission" date="2019-11" db="EMBL/GenBank/DDBJ databases">
        <title>Comparative genomics of hydrocarbon-degrading Desulfosarcina strains.</title>
        <authorList>
            <person name="Watanabe M."/>
            <person name="Kojima H."/>
            <person name="Fukui M."/>
        </authorList>
    </citation>
    <scope>NUCLEOTIDE SEQUENCE [LARGE SCALE GENOMIC DNA]</scope>
    <source>
        <strain evidence="4 5">28bB2T</strain>
    </source>
</reference>
<evidence type="ECO:0008006" key="6">
    <source>
        <dbReference type="Google" id="ProtNLM"/>
    </source>
</evidence>
<keyword evidence="2" id="KW-0378">Hydrolase</keyword>
<dbReference type="InterPro" id="IPR027417">
    <property type="entry name" value="P-loop_NTPase"/>
</dbReference>
<accession>A0A5K8A1X1</accession>
<dbReference type="EMBL" id="AP021876">
    <property type="protein sequence ID" value="BBO86497.1"/>
    <property type="molecule type" value="Genomic_DNA"/>
</dbReference>
<protein>
    <recommendedName>
        <fullName evidence="6">NTPase</fullName>
    </recommendedName>
</protein>
<gene>
    <name evidence="4" type="ORF">DSCO28_70630</name>
</gene>
<dbReference type="Gene3D" id="3.40.50.300">
    <property type="entry name" value="P-loop containing nucleotide triphosphate hydrolases"/>
    <property type="match status" value="1"/>
</dbReference>
<dbReference type="KEGG" id="dov:DSCO28_70630"/>
<evidence type="ECO:0000313" key="4">
    <source>
        <dbReference type="EMBL" id="BBO86497.1"/>
    </source>
</evidence>
<proteinExistence type="predicted"/>
<evidence type="ECO:0000313" key="5">
    <source>
        <dbReference type="Proteomes" id="UP000425960"/>
    </source>
</evidence>
<keyword evidence="1" id="KW-0547">Nucleotide-binding</keyword>
<evidence type="ECO:0000256" key="3">
    <source>
        <dbReference type="ARBA" id="ARBA00022840"/>
    </source>
</evidence>
<name>A0A5K8A1X1_9BACT</name>